<comment type="caution">
    <text evidence="1">The sequence shown here is derived from an EMBL/GenBank/DDBJ whole genome shotgun (WGS) entry which is preliminary data.</text>
</comment>
<gene>
    <name evidence="1" type="ORF">B0O44_101435</name>
</gene>
<dbReference type="AlphaFoldDB" id="A0A318UN52"/>
<keyword evidence="2" id="KW-1185">Reference proteome</keyword>
<dbReference type="RefSeq" id="WP_110827050.1">
    <property type="nucleotide sequence ID" value="NZ_QKLU01000001.1"/>
</dbReference>
<accession>A0A318UN52</accession>
<proteinExistence type="predicted"/>
<dbReference type="EMBL" id="QKLU01000001">
    <property type="protein sequence ID" value="PYF76960.1"/>
    <property type="molecule type" value="Genomic_DNA"/>
</dbReference>
<evidence type="ECO:0000313" key="2">
    <source>
        <dbReference type="Proteomes" id="UP000248198"/>
    </source>
</evidence>
<dbReference type="InterPro" id="IPR011990">
    <property type="entry name" value="TPR-like_helical_dom_sf"/>
</dbReference>
<dbReference type="SUPFAM" id="SSF48452">
    <property type="entry name" value="TPR-like"/>
    <property type="match status" value="1"/>
</dbReference>
<dbReference type="Proteomes" id="UP000248198">
    <property type="component" value="Unassembled WGS sequence"/>
</dbReference>
<sequence>MKIKSQIVVASLLFISIESLGQTSQIKIAQNAVGKLQVAIASGLDKNKQLNIIGEGIKATESALTDRKTKNWPETWAIRSYLSSYVALLDDNDSNADKYYQTAIETLDQAKKLDKYQSNGALVDAASYNIIIKKQEKGNKAYQGGEYLNAFTLLKEVSDFFPKDTTIAVNAALSAQNINDYTTALALFKRAKDNGITNPAVFQAMAGIYSSKFEQETAIKTLEEGIKVNPYNMFLNNNYINLLLDNEKYDRATQAIEKTLSVEKKNKLLYFLYGYLYQVNLNNSTAELAYKKALALDQNYFDALYQLGLVYLNLANDALKLEKKDISGFGAYINRAEYALLQAHEINPNDKQTTQLLIDIYTRKNKLDKVQDLRKKLLEF</sequence>
<organism evidence="1 2">
    <name type="scientific">Pedobacter nutrimenti</name>
    <dbReference type="NCBI Taxonomy" id="1241337"/>
    <lineage>
        <taxon>Bacteria</taxon>
        <taxon>Pseudomonadati</taxon>
        <taxon>Bacteroidota</taxon>
        <taxon>Sphingobacteriia</taxon>
        <taxon>Sphingobacteriales</taxon>
        <taxon>Sphingobacteriaceae</taxon>
        <taxon>Pedobacter</taxon>
    </lineage>
</organism>
<reference evidence="1 2" key="1">
    <citation type="submission" date="2018-06" db="EMBL/GenBank/DDBJ databases">
        <title>Genomic Encyclopedia of Archaeal and Bacterial Type Strains, Phase II (KMG-II): from individual species to whole genera.</title>
        <authorList>
            <person name="Goeker M."/>
        </authorList>
    </citation>
    <scope>NUCLEOTIDE SEQUENCE [LARGE SCALE GENOMIC DNA]</scope>
    <source>
        <strain evidence="1 2">DSM 27372</strain>
    </source>
</reference>
<name>A0A318UN52_9SPHI</name>
<evidence type="ECO:0000313" key="1">
    <source>
        <dbReference type="EMBL" id="PYF76960.1"/>
    </source>
</evidence>
<dbReference type="Gene3D" id="1.25.40.10">
    <property type="entry name" value="Tetratricopeptide repeat domain"/>
    <property type="match status" value="1"/>
</dbReference>
<protein>
    <submittedName>
        <fullName evidence="1">Uncharacterized protein</fullName>
    </submittedName>
</protein>
<dbReference type="OrthoDB" id="739506at2"/>